<accession>A0A229T1U2</accession>
<comment type="caution">
    <text evidence="2">The sequence shown here is derived from an EMBL/GenBank/DDBJ whole genome shotgun (WGS) entry which is preliminary data.</text>
</comment>
<feature type="transmembrane region" description="Helical" evidence="1">
    <location>
        <begin position="102"/>
        <end position="123"/>
    </location>
</feature>
<keyword evidence="3" id="KW-1185">Reference proteome</keyword>
<feature type="transmembrane region" description="Helical" evidence="1">
    <location>
        <begin position="246"/>
        <end position="263"/>
    </location>
</feature>
<keyword evidence="1" id="KW-1133">Transmembrane helix</keyword>
<dbReference type="AlphaFoldDB" id="A0A229T1U2"/>
<gene>
    <name evidence="2" type="ORF">CF165_23105</name>
</gene>
<feature type="transmembrane region" description="Helical" evidence="1">
    <location>
        <begin position="55"/>
        <end position="74"/>
    </location>
</feature>
<proteinExistence type="predicted"/>
<feature type="transmembrane region" description="Helical" evidence="1">
    <location>
        <begin position="220"/>
        <end position="239"/>
    </location>
</feature>
<evidence type="ECO:0000256" key="1">
    <source>
        <dbReference type="SAM" id="Phobius"/>
    </source>
</evidence>
<name>A0A229T1U2_9PSEU</name>
<dbReference type="EMBL" id="NMUL01000023">
    <property type="protein sequence ID" value="OXM65235.1"/>
    <property type="molecule type" value="Genomic_DNA"/>
</dbReference>
<feature type="transmembrane region" description="Helical" evidence="1">
    <location>
        <begin position="16"/>
        <end position="35"/>
    </location>
</feature>
<evidence type="ECO:0000313" key="3">
    <source>
        <dbReference type="Proteomes" id="UP000215199"/>
    </source>
</evidence>
<keyword evidence="1" id="KW-0812">Transmembrane</keyword>
<feature type="transmembrane region" description="Helical" evidence="1">
    <location>
        <begin position="165"/>
        <end position="185"/>
    </location>
</feature>
<sequence>MGGGAVILRTELRRSIAPWAGLAVVAVALGFLFLLSGPWWKTPAPWTAQATTAALWVRFLLVFLWPIVVGAGAIQGMRDSRSGMTELLATTSRPGRHRAAKLAGAVGGLSAAGFLLVFAVGAVEVLVHGGLFSAGFVPVVGVGLLAVVAGSWLGLAVGRLLPHPLTAPALAVLVLVLSMLCWTALEPALDSVLPARAGPLTPALAEPRGSMVTTAASVDAGQAVWFAGLAATGFLLLSVNSVRARLLSLLPLVVGAAVALPLFPASSAEVLTTDSFAAGKVCDGPVCVAELHRERLAALAGPGREALAMLAKLPDPPTRIEEQTAATFTGDAPRRAPDVVYLDFQQEEKLLTADAADLRLELLAGGGVPSCDRFSVVSLPDQAARMITAAYFTGELKMLPEHSGRWLKKDFGTVEQLWNSFRTLPPQVRLDRVAAARRVLLSCQGDPLAALIPGALR</sequence>
<dbReference type="OrthoDB" id="3416461at2"/>
<feature type="transmembrane region" description="Helical" evidence="1">
    <location>
        <begin position="135"/>
        <end position="158"/>
    </location>
</feature>
<reference evidence="3" key="1">
    <citation type="submission" date="2017-07" db="EMBL/GenBank/DDBJ databases">
        <title>Comparative genome mining reveals phylogenetic distribution patterns of secondary metabolites in Amycolatopsis.</title>
        <authorList>
            <person name="Adamek M."/>
            <person name="Alanjary M."/>
            <person name="Sales-Ortells H."/>
            <person name="Goodfellow M."/>
            <person name="Bull A.T."/>
            <person name="Kalinowski J."/>
            <person name="Ziemert N."/>
        </authorList>
    </citation>
    <scope>NUCLEOTIDE SEQUENCE [LARGE SCALE GENOMIC DNA]</scope>
    <source>
        <strain evidence="3">H5</strain>
    </source>
</reference>
<dbReference type="Proteomes" id="UP000215199">
    <property type="component" value="Unassembled WGS sequence"/>
</dbReference>
<evidence type="ECO:0000313" key="2">
    <source>
        <dbReference type="EMBL" id="OXM65235.1"/>
    </source>
</evidence>
<organism evidence="2 3">
    <name type="scientific">Amycolatopsis vastitatis</name>
    <dbReference type="NCBI Taxonomy" id="1905142"/>
    <lineage>
        <taxon>Bacteria</taxon>
        <taxon>Bacillati</taxon>
        <taxon>Actinomycetota</taxon>
        <taxon>Actinomycetes</taxon>
        <taxon>Pseudonocardiales</taxon>
        <taxon>Pseudonocardiaceae</taxon>
        <taxon>Amycolatopsis</taxon>
    </lineage>
</organism>
<keyword evidence="1" id="KW-0472">Membrane</keyword>
<protein>
    <submittedName>
        <fullName evidence="2">Uncharacterized protein</fullName>
    </submittedName>
</protein>